<sequence length="235" mass="26896">MENQMMDKMNKKTTKIELDLQKAKIMMMECNLISLMISWKASLMMLLKEEFVFILVDCSCLKVGQFKTVRGADVAIITAINFVRVTIIIITIIKFEYAEKTTGVTMFKKAVLCIVNCEPAVFVAHDLICLSQFQVLLIQADSFPLRLKYASFSQYPSAEVYCKGELDDDEDVKTDNKEDYEEFVEFKDVFYFDLLINPNQLICQEVGDKPGIQLEASLLSLIILFKLLLLYSIAI</sequence>
<proteinExistence type="predicted"/>
<keyword evidence="1" id="KW-0812">Transmembrane</keyword>
<name>A0A5J4WMG5_9EUKA</name>
<dbReference type="Proteomes" id="UP000324800">
    <property type="component" value="Unassembled WGS sequence"/>
</dbReference>
<evidence type="ECO:0000313" key="2">
    <source>
        <dbReference type="EMBL" id="KAA6396267.1"/>
    </source>
</evidence>
<keyword evidence="1" id="KW-1133">Transmembrane helix</keyword>
<organism evidence="2 3">
    <name type="scientific">Streblomastix strix</name>
    <dbReference type="NCBI Taxonomy" id="222440"/>
    <lineage>
        <taxon>Eukaryota</taxon>
        <taxon>Metamonada</taxon>
        <taxon>Preaxostyla</taxon>
        <taxon>Oxymonadida</taxon>
        <taxon>Streblomastigidae</taxon>
        <taxon>Streblomastix</taxon>
    </lineage>
</organism>
<dbReference type="AlphaFoldDB" id="A0A5J4WMG5"/>
<evidence type="ECO:0000313" key="3">
    <source>
        <dbReference type="Proteomes" id="UP000324800"/>
    </source>
</evidence>
<evidence type="ECO:0000256" key="1">
    <source>
        <dbReference type="SAM" id="Phobius"/>
    </source>
</evidence>
<keyword evidence="1" id="KW-0472">Membrane</keyword>
<reference evidence="2 3" key="1">
    <citation type="submission" date="2019-03" db="EMBL/GenBank/DDBJ databases">
        <title>Single cell metagenomics reveals metabolic interactions within the superorganism composed of flagellate Streblomastix strix and complex community of Bacteroidetes bacteria on its surface.</title>
        <authorList>
            <person name="Treitli S.C."/>
            <person name="Kolisko M."/>
            <person name="Husnik F."/>
            <person name="Keeling P."/>
            <person name="Hampl V."/>
        </authorList>
    </citation>
    <scope>NUCLEOTIDE SEQUENCE [LARGE SCALE GENOMIC DNA]</scope>
    <source>
        <strain evidence="2">ST1C</strain>
    </source>
</reference>
<protein>
    <submittedName>
        <fullName evidence="2">Uncharacterized protein</fullName>
    </submittedName>
</protein>
<comment type="caution">
    <text evidence="2">The sequence shown here is derived from an EMBL/GenBank/DDBJ whole genome shotgun (WGS) entry which is preliminary data.</text>
</comment>
<feature type="transmembrane region" description="Helical" evidence="1">
    <location>
        <begin position="74"/>
        <end position="93"/>
    </location>
</feature>
<feature type="transmembrane region" description="Helical" evidence="1">
    <location>
        <begin position="30"/>
        <end position="47"/>
    </location>
</feature>
<accession>A0A5J4WMG5</accession>
<dbReference type="EMBL" id="SNRW01001471">
    <property type="protein sequence ID" value="KAA6396267.1"/>
    <property type="molecule type" value="Genomic_DNA"/>
</dbReference>
<gene>
    <name evidence="2" type="ORF">EZS28_008209</name>
</gene>